<name>A0A401YR05_9ACTN</name>
<keyword evidence="3" id="KW-1185">Reference proteome</keyword>
<comment type="caution">
    <text evidence="2">The sequence shown here is derived from an EMBL/GenBank/DDBJ whole genome shotgun (WGS) entry which is preliminary data.</text>
</comment>
<proteinExistence type="predicted"/>
<gene>
    <name evidence="2" type="ORF">EHYA_04710</name>
</gene>
<reference evidence="2 3" key="1">
    <citation type="submission" date="2018-12" db="EMBL/GenBank/DDBJ databases">
        <title>Draft genome sequence of Embleya hyalina NBRC 13850T.</title>
        <authorList>
            <person name="Komaki H."/>
            <person name="Hosoyama A."/>
            <person name="Kimura A."/>
            <person name="Ichikawa N."/>
            <person name="Tamura T."/>
        </authorList>
    </citation>
    <scope>NUCLEOTIDE SEQUENCE [LARGE SCALE GENOMIC DNA]</scope>
    <source>
        <strain evidence="2 3">NBRC 13850</strain>
    </source>
</reference>
<organism evidence="2 3">
    <name type="scientific">Embleya hyalina</name>
    <dbReference type="NCBI Taxonomy" id="516124"/>
    <lineage>
        <taxon>Bacteria</taxon>
        <taxon>Bacillati</taxon>
        <taxon>Actinomycetota</taxon>
        <taxon>Actinomycetes</taxon>
        <taxon>Kitasatosporales</taxon>
        <taxon>Streptomycetaceae</taxon>
        <taxon>Embleya</taxon>
    </lineage>
</organism>
<evidence type="ECO:0000256" key="1">
    <source>
        <dbReference type="SAM" id="MobiDB-lite"/>
    </source>
</evidence>
<dbReference type="RefSeq" id="WP_126639040.1">
    <property type="nucleotide sequence ID" value="NZ_BIFH01000022.1"/>
</dbReference>
<evidence type="ECO:0000313" key="2">
    <source>
        <dbReference type="EMBL" id="GCD97023.1"/>
    </source>
</evidence>
<accession>A0A401YR05</accession>
<dbReference type="OrthoDB" id="509150at85011"/>
<dbReference type="AlphaFoldDB" id="A0A401YR05"/>
<sequence>MREKGSAGAGPVPPWPTYEAFLREHGDPAPDSGCGASCGRAGHVCDDPGRVIVRGWSRRMDEVSAAAGLLEHWLPAPSGADGSTWRVSVFRTTSGGASRASDRDRAPIDALAEVTGVAGYPGVFVDAGAAGRRHPVAVRPLPSAVGAAPTVPTHGDERPIVAGVTRSLVATLDPGGEATNDVRVRLLVAHLAGVLVRDGGHEVLWVDVAHEPGGDPIDGELHLLFRHRDGPITRLAVAPVRTHAEGRARPDPACVLAGHRGCGSLGEEDHRRAAFRTRTACTTALLAEFLNLNNNEPMTCTVAVEPHGLDLPDDPRADDREVWTRFRASPLWSEIREGTELPYESWEFDHNHHDDGLFRVDASGLTALVDAVREELVGSHMMSSGHDEARTSADPTGHLLPWLVRDLFAEVTYRVFGAVPEAPRLAYAAGLPFHWFDGEYTEDRQDFGVLVLVGPENVGIVTIDARA</sequence>
<feature type="region of interest" description="Disordered" evidence="1">
    <location>
        <begin position="1"/>
        <end position="35"/>
    </location>
</feature>
<evidence type="ECO:0000313" key="3">
    <source>
        <dbReference type="Proteomes" id="UP000286931"/>
    </source>
</evidence>
<dbReference type="EMBL" id="BIFH01000022">
    <property type="protein sequence ID" value="GCD97023.1"/>
    <property type="molecule type" value="Genomic_DNA"/>
</dbReference>
<protein>
    <submittedName>
        <fullName evidence="2">Uncharacterized protein</fullName>
    </submittedName>
</protein>
<dbReference type="Proteomes" id="UP000286931">
    <property type="component" value="Unassembled WGS sequence"/>
</dbReference>